<proteinExistence type="predicted"/>
<protein>
    <submittedName>
        <fullName evidence="1">Uncharacterized protein</fullName>
    </submittedName>
</protein>
<gene>
    <name evidence="1" type="ORF">PCON_10742</name>
</gene>
<dbReference type="AlphaFoldDB" id="U4LPZ5"/>
<dbReference type="EMBL" id="HF935596">
    <property type="protein sequence ID" value="CCX31395.1"/>
    <property type="molecule type" value="Genomic_DNA"/>
</dbReference>
<reference evidence="1 2" key="1">
    <citation type="journal article" date="2013" name="PLoS Genet.">
        <title>The genome and development-dependent transcriptomes of Pyronema confluens: a window into fungal evolution.</title>
        <authorList>
            <person name="Traeger S."/>
            <person name="Altegoer F."/>
            <person name="Freitag M."/>
            <person name="Gabaldon T."/>
            <person name="Kempken F."/>
            <person name="Kumar A."/>
            <person name="Marcet-Houben M."/>
            <person name="Poggeler S."/>
            <person name="Stajich J.E."/>
            <person name="Nowrousian M."/>
        </authorList>
    </citation>
    <scope>NUCLEOTIDE SEQUENCE [LARGE SCALE GENOMIC DNA]</scope>
    <source>
        <strain evidence="2">CBS 100304</strain>
        <tissue evidence="1">Vegetative mycelium</tissue>
    </source>
</reference>
<accession>U4LPZ5</accession>
<keyword evidence="2" id="KW-1185">Reference proteome</keyword>
<sequence>MLVTHRLYRTLGLEYKG</sequence>
<name>U4LPZ5_PYROM</name>
<organism evidence="1 2">
    <name type="scientific">Pyronema omphalodes (strain CBS 100304)</name>
    <name type="common">Pyronema confluens</name>
    <dbReference type="NCBI Taxonomy" id="1076935"/>
    <lineage>
        <taxon>Eukaryota</taxon>
        <taxon>Fungi</taxon>
        <taxon>Dikarya</taxon>
        <taxon>Ascomycota</taxon>
        <taxon>Pezizomycotina</taxon>
        <taxon>Pezizomycetes</taxon>
        <taxon>Pezizales</taxon>
        <taxon>Pyronemataceae</taxon>
        <taxon>Pyronema</taxon>
    </lineage>
</organism>
<evidence type="ECO:0000313" key="2">
    <source>
        <dbReference type="Proteomes" id="UP000018144"/>
    </source>
</evidence>
<dbReference type="Proteomes" id="UP000018144">
    <property type="component" value="Unassembled WGS sequence"/>
</dbReference>
<evidence type="ECO:0000313" key="1">
    <source>
        <dbReference type="EMBL" id="CCX31395.1"/>
    </source>
</evidence>